<keyword evidence="3" id="KW-1185">Reference proteome</keyword>
<gene>
    <name evidence="2" type="ORF">EPA93_45715</name>
</gene>
<dbReference type="EMBL" id="CP035758">
    <property type="protein sequence ID" value="QBD82877.1"/>
    <property type="molecule type" value="Genomic_DNA"/>
</dbReference>
<accession>A0A4P6K3N0</accession>
<protein>
    <recommendedName>
        <fullName evidence="1">Knr4/Smi1-like domain-containing protein</fullName>
    </recommendedName>
</protein>
<evidence type="ECO:0000313" key="3">
    <source>
        <dbReference type="Proteomes" id="UP000290365"/>
    </source>
</evidence>
<dbReference type="PANTHER" id="PTHR47432">
    <property type="entry name" value="CELL WALL ASSEMBLY REGULATOR SMI1"/>
    <property type="match status" value="1"/>
</dbReference>
<feature type="domain" description="Knr4/Smi1-like" evidence="1">
    <location>
        <begin position="39"/>
        <end position="189"/>
    </location>
</feature>
<dbReference type="InterPro" id="IPR051873">
    <property type="entry name" value="KNR4/SMI1_regulator"/>
</dbReference>
<dbReference type="PANTHER" id="PTHR47432:SF1">
    <property type="entry name" value="CELL WALL ASSEMBLY REGULATOR SMI1"/>
    <property type="match status" value="1"/>
</dbReference>
<evidence type="ECO:0000259" key="1">
    <source>
        <dbReference type="SMART" id="SM00860"/>
    </source>
</evidence>
<dbReference type="KEGG" id="kbs:EPA93_45715"/>
<dbReference type="Proteomes" id="UP000290365">
    <property type="component" value="Chromosome"/>
</dbReference>
<organism evidence="2 3">
    <name type="scientific">Ktedonosporobacter rubrisoli</name>
    <dbReference type="NCBI Taxonomy" id="2509675"/>
    <lineage>
        <taxon>Bacteria</taxon>
        <taxon>Bacillati</taxon>
        <taxon>Chloroflexota</taxon>
        <taxon>Ktedonobacteria</taxon>
        <taxon>Ktedonobacterales</taxon>
        <taxon>Ktedonosporobacteraceae</taxon>
        <taxon>Ktedonosporobacter</taxon>
    </lineage>
</organism>
<dbReference type="Pfam" id="PF09346">
    <property type="entry name" value="SMI1_KNR4"/>
    <property type="match status" value="1"/>
</dbReference>
<dbReference type="Gene3D" id="3.40.1580.10">
    <property type="entry name" value="SMI1/KNR4-like"/>
    <property type="match status" value="1"/>
</dbReference>
<dbReference type="InterPro" id="IPR018958">
    <property type="entry name" value="Knr4/Smi1-like_dom"/>
</dbReference>
<dbReference type="SUPFAM" id="SSF160631">
    <property type="entry name" value="SMI1/KNR4-like"/>
    <property type="match status" value="1"/>
</dbReference>
<name>A0A4P6K3N0_KTERU</name>
<proteinExistence type="predicted"/>
<reference evidence="2 3" key="1">
    <citation type="submission" date="2019-01" db="EMBL/GenBank/DDBJ databases">
        <title>Ktedonosporobacter rubrisoli SCAWS-G2.</title>
        <authorList>
            <person name="Huang Y."/>
            <person name="Yan B."/>
        </authorList>
    </citation>
    <scope>NUCLEOTIDE SEQUENCE [LARGE SCALE GENOMIC DNA]</scope>
    <source>
        <strain evidence="2 3">SCAWS-G2</strain>
    </source>
</reference>
<evidence type="ECO:0000313" key="2">
    <source>
        <dbReference type="EMBL" id="QBD82877.1"/>
    </source>
</evidence>
<dbReference type="AlphaFoldDB" id="A0A4P6K3N0"/>
<dbReference type="InterPro" id="IPR037883">
    <property type="entry name" value="Knr4/Smi1-like_sf"/>
</dbReference>
<dbReference type="SMART" id="SM00860">
    <property type="entry name" value="SMI1_KNR4"/>
    <property type="match status" value="1"/>
</dbReference>
<dbReference type="OrthoDB" id="148653at2"/>
<sequence>MRSSIKGENMIQSVSISWARIDTWLKANAFQAWQGLNPGASQEEIAKLEAAIGEQLPEDFKASYCIHNGVKFGYEFEYVFMGMTEFCPLTSVAGGERDLYYYLLQEKEWADQVPKLVDASRIQPVWRHPKWLTFAKDSSQEQDWCLDLAPASLGQRGQIISWMVDDGPGEVIFPNFASLLATYADLLEAGFLLGFYSLPYYILTREQIQHRRSSFLCATPAKPLLQQAVQLAWAEEEERSQALCKQVLQMADATVEDRFLAYSALFSSYQGRGYADSEAESFFTQWKIEALNVPEEHWTRAELSWRANMFR</sequence>